<dbReference type="GO" id="GO:0019441">
    <property type="term" value="P:L-tryptophan catabolic process to kynurenine"/>
    <property type="evidence" value="ECO:0007669"/>
    <property type="project" value="InterPro"/>
</dbReference>
<organism evidence="1 2">
    <name type="scientific">Legionella maceachernii</name>
    <dbReference type="NCBI Taxonomy" id="466"/>
    <lineage>
        <taxon>Bacteria</taxon>
        <taxon>Pseudomonadati</taxon>
        <taxon>Pseudomonadota</taxon>
        <taxon>Gammaproteobacteria</taxon>
        <taxon>Legionellales</taxon>
        <taxon>Legionellaceae</taxon>
        <taxon>Legionella</taxon>
    </lineage>
</organism>
<dbReference type="Pfam" id="PF04199">
    <property type="entry name" value="Cyclase"/>
    <property type="match status" value="1"/>
</dbReference>
<dbReference type="STRING" id="466.Lmac_0629"/>
<dbReference type="PANTHER" id="PTHR31118:SF12">
    <property type="entry name" value="CYCLASE-LIKE PROTEIN 2"/>
    <property type="match status" value="1"/>
</dbReference>
<dbReference type="InterPro" id="IPR037175">
    <property type="entry name" value="KFase_sf"/>
</dbReference>
<gene>
    <name evidence="1" type="ORF">Lmac_0629</name>
</gene>
<reference evidence="1 2" key="1">
    <citation type="submission" date="2015-11" db="EMBL/GenBank/DDBJ databases">
        <title>Genomic analysis of 38 Legionella species identifies large and diverse effector repertoires.</title>
        <authorList>
            <person name="Burstein D."/>
            <person name="Amaro F."/>
            <person name="Zusman T."/>
            <person name="Lifshitz Z."/>
            <person name="Cohen O."/>
            <person name="Gilbert J.A."/>
            <person name="Pupko T."/>
            <person name="Shuman H.A."/>
            <person name="Segal G."/>
        </authorList>
    </citation>
    <scope>NUCLEOTIDE SEQUENCE [LARGE SCALE GENOMIC DNA]</scope>
    <source>
        <strain evidence="1 2">PX-1-G2-E2</strain>
    </source>
</reference>
<keyword evidence="1" id="KW-0378">Hydrolase</keyword>
<proteinExistence type="predicted"/>
<dbReference type="AlphaFoldDB" id="A0A0W0WDK7"/>
<dbReference type="SUPFAM" id="SSF102198">
    <property type="entry name" value="Putative cyclase"/>
    <property type="match status" value="1"/>
</dbReference>
<dbReference type="EMBL" id="LNYL01000016">
    <property type="protein sequence ID" value="KTD30445.1"/>
    <property type="molecule type" value="Genomic_DNA"/>
</dbReference>
<dbReference type="InterPro" id="IPR007325">
    <property type="entry name" value="KFase/CYL"/>
</dbReference>
<dbReference type="GO" id="GO:0004061">
    <property type="term" value="F:arylformamidase activity"/>
    <property type="evidence" value="ECO:0007669"/>
    <property type="project" value="InterPro"/>
</dbReference>
<dbReference type="Gene3D" id="3.50.30.50">
    <property type="entry name" value="Putative cyclase"/>
    <property type="match status" value="1"/>
</dbReference>
<dbReference type="OrthoDB" id="7067800at2"/>
<evidence type="ECO:0000313" key="2">
    <source>
        <dbReference type="Proteomes" id="UP000054908"/>
    </source>
</evidence>
<sequence length="235" mass="26214">MNFPYSVIDLTHTLDEFSPSWEQRCGFSTSLLEDYNECDGQVSFRVQQFNTPAGIGTHVDAPAHCMPHGLTIDQIPLSQLIAPAVVIDVSKKAHESYFVSLRDIEAFEKRHGFISEGTFVLINTGWSRFWTQPERYHNHHRFPCVSKEAAAFLTSRNILGLGIDTLSPDRAEGDYPVHQLLLSAGKLIVENAAHLEQLPVIGSLIMILPMKVKNATEAPIRLLGLIHRVNEASSL</sequence>
<comment type="caution">
    <text evidence="1">The sequence shown here is derived from an EMBL/GenBank/DDBJ whole genome shotgun (WGS) entry which is preliminary data.</text>
</comment>
<accession>A0A0W0WDK7</accession>
<keyword evidence="2" id="KW-1185">Reference proteome</keyword>
<dbReference type="PATRIC" id="fig|466.6.peg.681"/>
<dbReference type="RefSeq" id="WP_058451452.1">
    <property type="nucleotide sequence ID" value="NZ_CAAAIB010000007.1"/>
</dbReference>
<dbReference type="Proteomes" id="UP000054908">
    <property type="component" value="Unassembled WGS sequence"/>
</dbReference>
<protein>
    <submittedName>
        <fullName evidence="1">Metal-dependent hydrolase</fullName>
    </submittedName>
</protein>
<evidence type="ECO:0000313" key="1">
    <source>
        <dbReference type="EMBL" id="KTD30445.1"/>
    </source>
</evidence>
<dbReference type="PANTHER" id="PTHR31118">
    <property type="entry name" value="CYCLASE-LIKE PROTEIN 2"/>
    <property type="match status" value="1"/>
</dbReference>
<name>A0A0W0WDK7_9GAMM</name>